<feature type="compositionally biased region" description="Basic and acidic residues" evidence="1">
    <location>
        <begin position="1"/>
        <end position="11"/>
    </location>
</feature>
<dbReference type="EnsemblPlants" id="OMERI02G36220.1">
    <property type="protein sequence ID" value="OMERI02G36220.1"/>
    <property type="gene ID" value="OMERI02G36220"/>
</dbReference>
<protein>
    <submittedName>
        <fullName evidence="2">Uncharacterized protein</fullName>
    </submittedName>
</protein>
<name>A0A0E0CTK4_9ORYZ</name>
<proteinExistence type="predicted"/>
<keyword evidence="3" id="KW-1185">Reference proteome</keyword>
<sequence length="71" mass="7735">MAMSGDDDHNDMGIWGRCTGGPTERGDTRGSDSSNARRFKRSLCKRASGLRNHAFGYQLGSALTWSRVITG</sequence>
<evidence type="ECO:0000313" key="3">
    <source>
        <dbReference type="Proteomes" id="UP000008021"/>
    </source>
</evidence>
<dbReference type="HOGENOM" id="CLU_2594032_0_0_1"/>
<dbReference type="Gramene" id="OMERI02G36220.1">
    <property type="protein sequence ID" value="OMERI02G36220.1"/>
    <property type="gene ID" value="OMERI02G36220"/>
</dbReference>
<accession>A0A0E0CTK4</accession>
<evidence type="ECO:0000256" key="1">
    <source>
        <dbReference type="SAM" id="MobiDB-lite"/>
    </source>
</evidence>
<reference evidence="2" key="1">
    <citation type="submission" date="2015-04" db="UniProtKB">
        <authorList>
            <consortium name="EnsemblPlants"/>
        </authorList>
    </citation>
    <scope>IDENTIFICATION</scope>
</reference>
<dbReference type="AlphaFoldDB" id="A0A0E0CTK4"/>
<reference evidence="2" key="2">
    <citation type="submission" date="2018-05" db="EMBL/GenBank/DDBJ databases">
        <title>OmerRS3 (Oryza meridionalis Reference Sequence Version 3).</title>
        <authorList>
            <person name="Zhang J."/>
            <person name="Kudrna D."/>
            <person name="Lee S."/>
            <person name="Talag J."/>
            <person name="Welchert J."/>
            <person name="Wing R.A."/>
        </authorList>
    </citation>
    <scope>NUCLEOTIDE SEQUENCE [LARGE SCALE GENOMIC DNA]</scope>
    <source>
        <strain evidence="2">cv. OR44</strain>
    </source>
</reference>
<dbReference type="Proteomes" id="UP000008021">
    <property type="component" value="Chromosome 2"/>
</dbReference>
<evidence type="ECO:0000313" key="2">
    <source>
        <dbReference type="EnsemblPlants" id="OMERI02G36220.1"/>
    </source>
</evidence>
<feature type="region of interest" description="Disordered" evidence="1">
    <location>
        <begin position="1"/>
        <end position="38"/>
    </location>
</feature>
<organism evidence="2">
    <name type="scientific">Oryza meridionalis</name>
    <dbReference type="NCBI Taxonomy" id="40149"/>
    <lineage>
        <taxon>Eukaryota</taxon>
        <taxon>Viridiplantae</taxon>
        <taxon>Streptophyta</taxon>
        <taxon>Embryophyta</taxon>
        <taxon>Tracheophyta</taxon>
        <taxon>Spermatophyta</taxon>
        <taxon>Magnoliopsida</taxon>
        <taxon>Liliopsida</taxon>
        <taxon>Poales</taxon>
        <taxon>Poaceae</taxon>
        <taxon>BOP clade</taxon>
        <taxon>Oryzoideae</taxon>
        <taxon>Oryzeae</taxon>
        <taxon>Oryzinae</taxon>
        <taxon>Oryza</taxon>
    </lineage>
</organism>